<feature type="transmembrane region" description="Helical" evidence="1">
    <location>
        <begin position="136"/>
        <end position="158"/>
    </location>
</feature>
<keyword evidence="1" id="KW-1133">Transmembrane helix</keyword>
<keyword evidence="1" id="KW-0812">Transmembrane</keyword>
<evidence type="ECO:0000313" key="2">
    <source>
        <dbReference type="EMBL" id="WEK05026.1"/>
    </source>
</evidence>
<organism evidence="2 3">
    <name type="scientific">Candidatus Devosia phytovorans</name>
    <dbReference type="NCBI Taxonomy" id="3121372"/>
    <lineage>
        <taxon>Bacteria</taxon>
        <taxon>Pseudomonadati</taxon>
        <taxon>Pseudomonadota</taxon>
        <taxon>Alphaproteobacteria</taxon>
        <taxon>Hyphomicrobiales</taxon>
        <taxon>Devosiaceae</taxon>
        <taxon>Devosia</taxon>
    </lineage>
</organism>
<evidence type="ECO:0000313" key="3">
    <source>
        <dbReference type="Proteomes" id="UP001217476"/>
    </source>
</evidence>
<accession>A0AAJ5VVT8</accession>
<feature type="transmembrane region" description="Helical" evidence="1">
    <location>
        <begin position="20"/>
        <end position="43"/>
    </location>
</feature>
<dbReference type="Proteomes" id="UP001217476">
    <property type="component" value="Chromosome"/>
</dbReference>
<sequence>MSFVNLPLPSRSLAIKGRPFAAPAAFLFTLVILSALAIGLAWWQGPGLWRDIQISQAPLTIDDWEMLDGECSTRRGLTDCETHVTYTYEGQDYDKHITIAFLDFSSGDYLVDLVISEDDPDLATISLGLDMLWNRLAVFGVFMALFVGGPLVMVWSAFQANRANGAANVAGRIEVVPVQVTGVDEKRGQKNVAYVPVVNGKRKGNMIRSHFRDGDEPLMAVGDDGAWYGVAVKSEQLGMPVLLDRGLMRLDIADSERQHALAAFEIEQSERGVAPSEAQAQTKNPSPWKATLRGVMAAGGVLVLMVIGIFGYWVYYATSAGDAFDSIGIEINNLMPQPLNDWACSQLYERFGDERAPYGCVADDYTSWKVAPGKTKS</sequence>
<proteinExistence type="predicted"/>
<reference evidence="2" key="1">
    <citation type="submission" date="2023-03" db="EMBL/GenBank/DDBJ databases">
        <title>Andean soil-derived lignocellulolytic bacterial consortium as a source of novel taxa and putative plastic-active enzymes.</title>
        <authorList>
            <person name="Diaz-Garcia L."/>
            <person name="Chuvochina M."/>
            <person name="Feuerriegel G."/>
            <person name="Bunk B."/>
            <person name="Sproer C."/>
            <person name="Streit W.R."/>
            <person name="Rodriguez L.M."/>
            <person name="Overmann J."/>
            <person name="Jimenez D.J."/>
        </authorList>
    </citation>
    <scope>NUCLEOTIDE SEQUENCE</scope>
    <source>
        <strain evidence="2">MAG 4196</strain>
    </source>
</reference>
<gene>
    <name evidence="2" type="ORF">P0Y65_01885</name>
</gene>
<name>A0AAJ5VVT8_9HYPH</name>
<dbReference type="AlphaFoldDB" id="A0AAJ5VVT8"/>
<dbReference type="EMBL" id="CP119312">
    <property type="protein sequence ID" value="WEK05026.1"/>
    <property type="molecule type" value="Genomic_DNA"/>
</dbReference>
<protein>
    <submittedName>
        <fullName evidence="2">Uncharacterized protein</fullName>
    </submittedName>
</protein>
<keyword evidence="1" id="KW-0472">Membrane</keyword>
<evidence type="ECO:0000256" key="1">
    <source>
        <dbReference type="SAM" id="Phobius"/>
    </source>
</evidence>
<feature type="transmembrane region" description="Helical" evidence="1">
    <location>
        <begin position="295"/>
        <end position="315"/>
    </location>
</feature>